<evidence type="ECO:0008006" key="3">
    <source>
        <dbReference type="Google" id="ProtNLM"/>
    </source>
</evidence>
<name>A0A3D8IJ99_9HELI</name>
<dbReference type="CDD" id="cd08916">
    <property type="entry name" value="TrHb3_P"/>
    <property type="match status" value="1"/>
</dbReference>
<reference evidence="1 2" key="1">
    <citation type="submission" date="2018-04" db="EMBL/GenBank/DDBJ databases">
        <title>Novel Campyloabacter and Helicobacter Species and Strains.</title>
        <authorList>
            <person name="Mannion A.J."/>
            <person name="Shen Z."/>
            <person name="Fox J.G."/>
        </authorList>
    </citation>
    <scope>NUCLEOTIDE SEQUENCE [LARGE SCALE GENOMIC DNA]</scope>
    <source>
        <strain evidence="1 2">MIT 12-6600</strain>
    </source>
</reference>
<dbReference type="Proteomes" id="UP000256514">
    <property type="component" value="Unassembled WGS sequence"/>
</dbReference>
<dbReference type="GO" id="GO:0020037">
    <property type="term" value="F:heme binding"/>
    <property type="evidence" value="ECO:0007669"/>
    <property type="project" value="InterPro"/>
</dbReference>
<accession>A0A3D8IJ99</accession>
<dbReference type="InterPro" id="IPR012292">
    <property type="entry name" value="Globin/Proto"/>
</dbReference>
<keyword evidence="2" id="KW-1185">Reference proteome</keyword>
<organism evidence="1 2">
    <name type="scientific">Helicobacter equorum</name>
    <dbReference type="NCBI Taxonomy" id="361872"/>
    <lineage>
        <taxon>Bacteria</taxon>
        <taxon>Pseudomonadati</taxon>
        <taxon>Campylobacterota</taxon>
        <taxon>Epsilonproteobacteria</taxon>
        <taxon>Campylobacterales</taxon>
        <taxon>Helicobacteraceae</taxon>
        <taxon>Helicobacter</taxon>
    </lineage>
</organism>
<dbReference type="EMBL" id="NXLT01000014">
    <property type="protein sequence ID" value="RDU65407.1"/>
    <property type="molecule type" value="Genomic_DNA"/>
</dbReference>
<dbReference type="GO" id="GO:0019825">
    <property type="term" value="F:oxygen binding"/>
    <property type="evidence" value="ECO:0007669"/>
    <property type="project" value="InterPro"/>
</dbReference>
<protein>
    <recommendedName>
        <fullName evidence="3">Group III truncated hemoglobin</fullName>
    </recommendedName>
</protein>
<dbReference type="OrthoDB" id="25954at2"/>
<dbReference type="SUPFAM" id="SSF46458">
    <property type="entry name" value="Globin-like"/>
    <property type="match status" value="1"/>
</dbReference>
<dbReference type="Gene3D" id="1.10.490.10">
    <property type="entry name" value="Globins"/>
    <property type="match status" value="1"/>
</dbReference>
<gene>
    <name evidence="1" type="ORF">CQA54_08675</name>
</gene>
<comment type="caution">
    <text evidence="1">The sequence shown here is derived from an EMBL/GenBank/DDBJ whole genome shotgun (WGS) entry which is preliminary data.</text>
</comment>
<evidence type="ECO:0000313" key="2">
    <source>
        <dbReference type="Proteomes" id="UP000256514"/>
    </source>
</evidence>
<evidence type="ECO:0000313" key="1">
    <source>
        <dbReference type="EMBL" id="RDU65407.1"/>
    </source>
</evidence>
<sequence>MLHTQITHESIAKLMDIFYTKVRYHENLGPIFNAKITESDERWEAHKEHIGRFWRQMLLGEMVFDGQPLKKHLELPPFPREFFNDWLKLFEDSLHKVYEPAIAQDILARAMGIAQRFQMMIYEMPH</sequence>
<dbReference type="RefSeq" id="WP_095627915.1">
    <property type="nucleotide sequence ID" value="NZ_NXLT01000014.1"/>
</dbReference>
<proteinExistence type="predicted"/>
<dbReference type="AlphaFoldDB" id="A0A3D8IJ99"/>
<dbReference type="InterPro" id="IPR009050">
    <property type="entry name" value="Globin-like_sf"/>
</dbReference>